<dbReference type="Gene3D" id="2.160.20.10">
    <property type="entry name" value="Single-stranded right-handed beta-helix, Pectin lyase-like"/>
    <property type="match status" value="1"/>
</dbReference>
<sequence length="750" mass="80491">MSQRRKQVFGSLLLLIAIIMANLAVGSASAVTYVRIKNRWQNTYLYETNSQVRYGSPNINDQSSHWVIEDYQGAKRLKNRATGHYMAIEHQLEAVESITIADVWESARWVIEAAPDGASYIRSAWHSWEYIHVENQLGFAQHGSIYPAWQSAQWWIETVATGTPTSTPIPPTRTPAPPTNTPIAPTASPIVPTSTPQLPANRGATVPWIEYEAETMATNGTILGPSRTFGNLATESSGRRSVELNSTGEFVQFTSNTTANSIVVRYSIPDAANGGGLDASLSLYVNGVFRQKLGLTSRYAWVYGGETSSLNNPSAGGAHNFFDEARALVGDIPQGATIKLQKDGDDQAAFYVIDLVDLEQVGAAQTQPANFLSLTADCGATANGGGDDGQALQNCINTARAHAKGVWIPAGTFDLRSQIQSDAGITISDVTVRGAGMWYSVLRGPWARFHCIGNNCRFYNFAITGEAVTRNDGAAENAFNGSAGSGSRVENVWVEHTKVGWWVGSDNQAAPTDGLVITGSRFRNLFADGVNLCNGSSNSVVENSHFRSTGDDALASWSPAAHGPVNIANTFRFNTVQLPWRANCFAIYGGQNMRVEDNICADVVTYPGVLIAQQFDSHPFGGFISVQRNSLIRVGGPMWNQQHGALKVHTDRGPIPGLTVNDILIESPTFAGIHLQGSDGGITSATLQNASFSNIRINNAGTYGLLLNANARGNATFSNVVVSNPANGGLNNQAPANQFTINRGTGNSGW</sequence>
<feature type="domain" description="CBM6/CBM35/CBM36-like 1" evidence="2">
    <location>
        <begin position="207"/>
        <end position="361"/>
    </location>
</feature>
<evidence type="ECO:0000256" key="1">
    <source>
        <dbReference type="SAM" id="MobiDB-lite"/>
    </source>
</evidence>
<dbReference type="SMART" id="SM00710">
    <property type="entry name" value="PbH1"/>
    <property type="match status" value="7"/>
</dbReference>
<reference evidence="4 5" key="1">
    <citation type="submission" date="2024-02" db="EMBL/GenBank/DDBJ databases">
        <title>Herpetosiphon gulosus NBRC 112829.</title>
        <authorList>
            <person name="Ichikawa N."/>
            <person name="Katano-Makiyama Y."/>
            <person name="Hidaka K."/>
        </authorList>
    </citation>
    <scope>NUCLEOTIDE SEQUENCE [LARGE SCALE GENOMIC DNA]</scope>
    <source>
        <strain evidence="4 5">NBRC 112829</strain>
    </source>
</reference>
<evidence type="ECO:0000259" key="3">
    <source>
        <dbReference type="Pfam" id="PF22816"/>
    </source>
</evidence>
<dbReference type="SUPFAM" id="SSF51126">
    <property type="entry name" value="Pectin lyase-like"/>
    <property type="match status" value="1"/>
</dbReference>
<dbReference type="Pfam" id="PF22816">
    <property type="entry name" value="CatAgl_D2"/>
    <property type="match status" value="1"/>
</dbReference>
<dbReference type="InterPro" id="IPR033801">
    <property type="entry name" value="CBM6-CBM35-CBM36-like_1"/>
</dbReference>
<dbReference type="Gene3D" id="2.60.120.260">
    <property type="entry name" value="Galactose-binding domain-like"/>
    <property type="match status" value="1"/>
</dbReference>
<organism evidence="4 5">
    <name type="scientific">Herpetosiphon gulosus</name>
    <dbReference type="NCBI Taxonomy" id="1973496"/>
    <lineage>
        <taxon>Bacteria</taxon>
        <taxon>Bacillati</taxon>
        <taxon>Chloroflexota</taxon>
        <taxon>Chloroflexia</taxon>
        <taxon>Herpetosiphonales</taxon>
        <taxon>Herpetosiphonaceae</taxon>
        <taxon>Herpetosiphon</taxon>
    </lineage>
</organism>
<feature type="domain" description="Alpha-1,3-glucanase catalytic" evidence="3">
    <location>
        <begin position="395"/>
        <end position="747"/>
    </location>
</feature>
<dbReference type="EMBL" id="BAABRU010000004">
    <property type="protein sequence ID" value="GAA5527386.1"/>
    <property type="molecule type" value="Genomic_DNA"/>
</dbReference>
<gene>
    <name evidence="4" type="ORF">Hgul01_01172</name>
</gene>
<dbReference type="CDD" id="cd14490">
    <property type="entry name" value="CBM6-CBM35-CBM36_like_1"/>
    <property type="match status" value="1"/>
</dbReference>
<name>A0ABP9WW10_9CHLR</name>
<dbReference type="InterPro" id="IPR012334">
    <property type="entry name" value="Pectin_lyas_fold"/>
</dbReference>
<dbReference type="InterPro" id="IPR035992">
    <property type="entry name" value="Ricin_B-like_lectins"/>
</dbReference>
<dbReference type="Proteomes" id="UP001428290">
    <property type="component" value="Unassembled WGS sequence"/>
</dbReference>
<evidence type="ECO:0000313" key="4">
    <source>
        <dbReference type="EMBL" id="GAA5527386.1"/>
    </source>
</evidence>
<dbReference type="Gene3D" id="2.80.10.50">
    <property type="match status" value="1"/>
</dbReference>
<dbReference type="InterPro" id="IPR055149">
    <property type="entry name" value="Agl_cat_D2"/>
</dbReference>
<evidence type="ECO:0008006" key="6">
    <source>
        <dbReference type="Google" id="ProtNLM"/>
    </source>
</evidence>
<dbReference type="InterPro" id="IPR011050">
    <property type="entry name" value="Pectin_lyase_fold/virulence"/>
</dbReference>
<evidence type="ECO:0000313" key="5">
    <source>
        <dbReference type="Proteomes" id="UP001428290"/>
    </source>
</evidence>
<accession>A0ABP9WW10</accession>
<feature type="region of interest" description="Disordered" evidence="1">
    <location>
        <begin position="727"/>
        <end position="750"/>
    </location>
</feature>
<dbReference type="Pfam" id="PF22815">
    <property type="entry name" value="CatAgl_D1"/>
    <property type="match status" value="1"/>
</dbReference>
<keyword evidence="5" id="KW-1185">Reference proteome</keyword>
<evidence type="ECO:0000259" key="2">
    <source>
        <dbReference type="Pfam" id="PF22815"/>
    </source>
</evidence>
<comment type="caution">
    <text evidence="4">The sequence shown here is derived from an EMBL/GenBank/DDBJ whole genome shotgun (WGS) entry which is preliminary data.</text>
</comment>
<dbReference type="RefSeq" id="WP_345721031.1">
    <property type="nucleotide sequence ID" value="NZ_BAABRU010000004.1"/>
</dbReference>
<proteinExistence type="predicted"/>
<dbReference type="InterPro" id="IPR006626">
    <property type="entry name" value="PbH1"/>
</dbReference>
<dbReference type="CDD" id="cd23432">
    <property type="entry name" value="beta-trefoil_Ricin_EndoBetaGal-like"/>
    <property type="match status" value="1"/>
</dbReference>
<dbReference type="SUPFAM" id="SSF50370">
    <property type="entry name" value="Ricin B-like lectins"/>
    <property type="match status" value="1"/>
</dbReference>
<protein>
    <recommendedName>
        <fullName evidence="6">Pectate lyase superfamily protein domain-containing protein</fullName>
    </recommendedName>
</protein>